<evidence type="ECO:0000259" key="3">
    <source>
        <dbReference type="Pfam" id="PF12892"/>
    </source>
</evidence>
<feature type="transmembrane region" description="Helical" evidence="2">
    <location>
        <begin position="110"/>
        <end position="130"/>
    </location>
</feature>
<feature type="region of interest" description="Disordered" evidence="1">
    <location>
        <begin position="49"/>
        <end position="85"/>
    </location>
</feature>
<accession>A0A395Y173</accession>
<comment type="caution">
    <text evidence="4">The sequence shown here is derived from an EMBL/GenBank/DDBJ whole genome shotgun (WGS) entry which is preliminary data.</text>
</comment>
<reference evidence="4 5" key="1">
    <citation type="submission" date="2018-08" db="EMBL/GenBank/DDBJ databases">
        <title>A genome reference for cultivated species of the human gut microbiota.</title>
        <authorList>
            <person name="Zou Y."/>
            <person name="Xue W."/>
            <person name="Luo G."/>
        </authorList>
    </citation>
    <scope>NUCLEOTIDE SEQUENCE [LARGE SCALE GENOMIC DNA]</scope>
    <source>
        <strain evidence="4 5">AF11-12</strain>
    </source>
</reference>
<proteinExistence type="predicted"/>
<dbReference type="Pfam" id="PF12892">
    <property type="entry name" value="FctA"/>
    <property type="match status" value="1"/>
</dbReference>
<name>A0A395Y173_BIFLN</name>
<dbReference type="NCBIfam" id="TIGR03786">
    <property type="entry name" value="strep_pil_rpt"/>
    <property type="match status" value="1"/>
</dbReference>
<dbReference type="Gene3D" id="2.60.40.3050">
    <property type="match status" value="1"/>
</dbReference>
<evidence type="ECO:0000256" key="2">
    <source>
        <dbReference type="SAM" id="Phobius"/>
    </source>
</evidence>
<protein>
    <submittedName>
        <fullName evidence="4">LPXTG cell wall anchor domain-containing protein</fullName>
    </submittedName>
</protein>
<dbReference type="AlphaFoldDB" id="A0A395Y173"/>
<sequence length="144" mass="15696">NDGVDDCGEHRYVIREKNTGEKNVTYDKTEHHVNVTVGDDLQGNLTAKVEYDPTDGKTDKTKGDAVGDKPSTIPSMVTTTGTRPEFTNSYIPPVTPAIVKTIRQLAKTGVSAPIVALAAFTLLGVGLMLFRRRGNQTETARHRK</sequence>
<dbReference type="RefSeq" id="WP_117781806.1">
    <property type="nucleotide sequence ID" value="NZ_QSAR01000005.1"/>
</dbReference>
<dbReference type="NCBIfam" id="TIGR01167">
    <property type="entry name" value="LPXTG_anchor"/>
    <property type="match status" value="1"/>
</dbReference>
<evidence type="ECO:0000313" key="5">
    <source>
        <dbReference type="Proteomes" id="UP000265775"/>
    </source>
</evidence>
<feature type="compositionally biased region" description="Polar residues" evidence="1">
    <location>
        <begin position="72"/>
        <end position="85"/>
    </location>
</feature>
<dbReference type="InterPro" id="IPR022464">
    <property type="entry name" value="Strep_pil_isopept_link"/>
</dbReference>
<dbReference type="Proteomes" id="UP000265775">
    <property type="component" value="Unassembled WGS sequence"/>
</dbReference>
<keyword evidence="2" id="KW-1133">Transmembrane helix</keyword>
<gene>
    <name evidence="4" type="ORF">DWV59_06300</name>
</gene>
<dbReference type="EMBL" id="QSAR01000005">
    <property type="protein sequence ID" value="RGW64648.1"/>
    <property type="molecule type" value="Genomic_DNA"/>
</dbReference>
<evidence type="ECO:0000313" key="4">
    <source>
        <dbReference type="EMBL" id="RGW64648.1"/>
    </source>
</evidence>
<keyword evidence="2" id="KW-0472">Membrane</keyword>
<dbReference type="InterPro" id="IPR038174">
    <property type="entry name" value="Strep_pil_link_sf"/>
</dbReference>
<evidence type="ECO:0000256" key="1">
    <source>
        <dbReference type="SAM" id="MobiDB-lite"/>
    </source>
</evidence>
<organism evidence="4 5">
    <name type="scientific">Bifidobacterium longum</name>
    <dbReference type="NCBI Taxonomy" id="216816"/>
    <lineage>
        <taxon>Bacteria</taxon>
        <taxon>Bacillati</taxon>
        <taxon>Actinomycetota</taxon>
        <taxon>Actinomycetes</taxon>
        <taxon>Bifidobacteriales</taxon>
        <taxon>Bifidobacteriaceae</taxon>
        <taxon>Bifidobacterium</taxon>
    </lineage>
</organism>
<feature type="domain" description="Streptococcal pilin isopeptide linkage" evidence="3">
    <location>
        <begin position="5"/>
        <end position="90"/>
    </location>
</feature>
<feature type="non-terminal residue" evidence="4">
    <location>
        <position position="1"/>
    </location>
</feature>
<keyword evidence="2" id="KW-0812">Transmembrane</keyword>
<feature type="compositionally biased region" description="Basic and acidic residues" evidence="1">
    <location>
        <begin position="49"/>
        <end position="67"/>
    </location>
</feature>